<reference evidence="1 2" key="1">
    <citation type="journal article" date="2015" name="Nature">
        <title>rRNA introns, odd ribosomes, and small enigmatic genomes across a large radiation of phyla.</title>
        <authorList>
            <person name="Brown C.T."/>
            <person name="Hug L.A."/>
            <person name="Thomas B.C."/>
            <person name="Sharon I."/>
            <person name="Castelle C.J."/>
            <person name="Singh A."/>
            <person name="Wilkins M.J."/>
            <person name="Williams K.H."/>
            <person name="Banfield J.F."/>
        </authorList>
    </citation>
    <scope>NUCLEOTIDE SEQUENCE [LARGE SCALE GENOMIC DNA]</scope>
</reference>
<evidence type="ECO:0000313" key="1">
    <source>
        <dbReference type="EMBL" id="KKS70651.1"/>
    </source>
</evidence>
<evidence type="ECO:0000313" key="2">
    <source>
        <dbReference type="Proteomes" id="UP000034785"/>
    </source>
</evidence>
<dbReference type="InterPro" id="IPR027417">
    <property type="entry name" value="P-loop_NTPase"/>
</dbReference>
<dbReference type="Pfam" id="PF19798">
    <property type="entry name" value="Sulfotransfer_5"/>
    <property type="match status" value="1"/>
</dbReference>
<dbReference type="AlphaFoldDB" id="A0A0G1DIL2"/>
<dbReference type="Gene3D" id="3.40.50.300">
    <property type="entry name" value="P-loop containing nucleotide triphosphate hydrolases"/>
    <property type="match status" value="1"/>
</dbReference>
<protein>
    <recommendedName>
        <fullName evidence="3">Sulfotransferase domain-containing protein</fullName>
    </recommendedName>
</protein>
<dbReference type="EMBL" id="LCEJ01000017">
    <property type="protein sequence ID" value="KKS70651.1"/>
    <property type="molecule type" value="Genomic_DNA"/>
</dbReference>
<dbReference type="Proteomes" id="UP000034785">
    <property type="component" value="Unassembled WGS sequence"/>
</dbReference>
<gene>
    <name evidence="1" type="ORF">UV41_C0017G0005</name>
</gene>
<sequence length="396" mass="45668">MGLNEPKKTLNNQQKSSKDPNFRLLSQMIRKGKLDIRLILASPRTGSTLLETSFIKNSTINTCAHEPFRHSKNIEDVKEGYEAIFKKIKSRARRSGKISIVIKEMGRRLAVGNEYQRFLTLVKIPPIILIRNPLLSTESKIRAILKGLDQKKNLESFALLKGFKSWDSMLEESFASQDYKLFGEILSDETIYKSEPPATLEQMHYLEFKGRSFVIVDSTDYRLDPQAIVNALCKKWNVPFSNNMIKWGSAGKKLEINQPTLNNWFDRVRNSTGIAQPSEISPTLDDFPDFIVKHLKEVELPAYYEMFNHPNRVKPNEDSLQKPISLHLEKKTKLGLREIGEKGIVKVELSIFFLDPIYSIVSKPRLMKDDEFLKTNKRYLPTLNIINELMKSRSNF</sequence>
<dbReference type="SUPFAM" id="SSF52540">
    <property type="entry name" value="P-loop containing nucleoside triphosphate hydrolases"/>
    <property type="match status" value="1"/>
</dbReference>
<evidence type="ECO:0008006" key="3">
    <source>
        <dbReference type="Google" id="ProtNLM"/>
    </source>
</evidence>
<name>A0A0G1DIL2_9BACT</name>
<comment type="caution">
    <text evidence="1">The sequence shown here is derived from an EMBL/GenBank/DDBJ whole genome shotgun (WGS) entry which is preliminary data.</text>
</comment>
<proteinExistence type="predicted"/>
<accession>A0A0G1DIL2</accession>
<organism evidence="1 2">
    <name type="scientific">Candidatus Daviesbacteria bacterium GW2011_GWA2_42_7</name>
    <dbReference type="NCBI Taxonomy" id="1618425"/>
    <lineage>
        <taxon>Bacteria</taxon>
        <taxon>Candidatus Daviesiibacteriota</taxon>
    </lineage>
</organism>